<evidence type="ECO:0000313" key="2">
    <source>
        <dbReference type="EMBL" id="CAI8015189.1"/>
    </source>
</evidence>
<comment type="caution">
    <text evidence="2">The sequence shown here is derived from an EMBL/GenBank/DDBJ whole genome shotgun (WGS) entry which is preliminary data.</text>
</comment>
<dbReference type="EMBL" id="CASHTH010001425">
    <property type="protein sequence ID" value="CAI8015189.1"/>
    <property type="molecule type" value="Genomic_DNA"/>
</dbReference>
<feature type="region of interest" description="Disordered" evidence="1">
    <location>
        <begin position="252"/>
        <end position="355"/>
    </location>
</feature>
<evidence type="ECO:0000313" key="3">
    <source>
        <dbReference type="Proteomes" id="UP001174909"/>
    </source>
</evidence>
<evidence type="ECO:0000256" key="1">
    <source>
        <dbReference type="SAM" id="MobiDB-lite"/>
    </source>
</evidence>
<accession>A0AA35WC98</accession>
<sequence length="355" mass="39743">MFQKILEFVGLRDKLSHSFSFACTLVDMNLLEVVTSIHSMEKARQFFSRDWFSGLPSSGPALHDYCSRLIDSRDLTVYDDWSRSANTGESSSLTKLENQLSSELLWLRVRVMLVQCLKDSVVTMATAPPSTPQEVGGERGGALEAVAVFSAKVGELNNCLAQMAQHMGTIVLQQKRAHLLPLQASPPCLGLRFLSLSYGHTLLVMFSVVERLALGHCNVADQLREVLRLFRTSMSAIQGMPDDLREVVTAAVRGRPREREEEEEGEGEQGGNEMGEEGGREGRAAKRETEEREAEVGEREKGGREGPEEEESQSERRREGKNDRVKHETKTDSVKTKGRELPREVYNFTNLNENV</sequence>
<name>A0AA35WC98_GEOBA</name>
<keyword evidence="3" id="KW-1185">Reference proteome</keyword>
<reference evidence="2" key="1">
    <citation type="submission" date="2023-03" db="EMBL/GenBank/DDBJ databases">
        <authorList>
            <person name="Steffen K."/>
            <person name="Cardenas P."/>
        </authorList>
    </citation>
    <scope>NUCLEOTIDE SEQUENCE</scope>
</reference>
<proteinExistence type="predicted"/>
<dbReference type="AlphaFoldDB" id="A0AA35WC98"/>
<feature type="compositionally biased region" description="Basic and acidic residues" evidence="1">
    <location>
        <begin position="277"/>
        <end position="306"/>
    </location>
</feature>
<gene>
    <name evidence="2" type="ORF">GBAR_LOCUS9444</name>
</gene>
<organism evidence="2 3">
    <name type="scientific">Geodia barretti</name>
    <name type="common">Barrett's horny sponge</name>
    <dbReference type="NCBI Taxonomy" id="519541"/>
    <lineage>
        <taxon>Eukaryota</taxon>
        <taxon>Metazoa</taxon>
        <taxon>Porifera</taxon>
        <taxon>Demospongiae</taxon>
        <taxon>Heteroscleromorpha</taxon>
        <taxon>Tetractinellida</taxon>
        <taxon>Astrophorina</taxon>
        <taxon>Geodiidae</taxon>
        <taxon>Geodia</taxon>
    </lineage>
</organism>
<feature type="compositionally biased region" description="Basic and acidic residues" evidence="1">
    <location>
        <begin position="313"/>
        <end position="343"/>
    </location>
</feature>
<protein>
    <submittedName>
        <fullName evidence="2">Uncharacterized protein</fullName>
    </submittedName>
</protein>
<dbReference type="Proteomes" id="UP001174909">
    <property type="component" value="Unassembled WGS sequence"/>
</dbReference>